<dbReference type="EMBL" id="JBHSEU010000001">
    <property type="protein sequence ID" value="MFC4537330.1"/>
    <property type="molecule type" value="Genomic_DNA"/>
</dbReference>
<proteinExistence type="predicted"/>
<evidence type="ECO:0000313" key="2">
    <source>
        <dbReference type="Proteomes" id="UP001596030"/>
    </source>
</evidence>
<accession>A0ABV9CXC9</accession>
<dbReference type="RefSeq" id="WP_246975115.1">
    <property type="nucleotide sequence ID" value="NZ_JAKGAN010000007.1"/>
</dbReference>
<comment type="caution">
    <text evidence="1">The sequence shown here is derived from an EMBL/GenBank/DDBJ whole genome shotgun (WGS) entry which is preliminary data.</text>
</comment>
<keyword evidence="2" id="KW-1185">Reference proteome</keyword>
<organism evidence="1 2">
    <name type="scientific">Chromohalobacter sarecensis</name>
    <dbReference type="NCBI Taxonomy" id="245294"/>
    <lineage>
        <taxon>Bacteria</taxon>
        <taxon>Pseudomonadati</taxon>
        <taxon>Pseudomonadota</taxon>
        <taxon>Gammaproteobacteria</taxon>
        <taxon>Oceanospirillales</taxon>
        <taxon>Halomonadaceae</taxon>
        <taxon>Chromohalobacter</taxon>
    </lineage>
</organism>
<gene>
    <name evidence="1" type="ORF">ACFO0U_00865</name>
</gene>
<dbReference type="InterPro" id="IPR021679">
    <property type="entry name" value="Toxin_endonuclease_YhaV"/>
</dbReference>
<dbReference type="Pfam" id="PF11663">
    <property type="entry name" value="Toxin_YhaV"/>
    <property type="match status" value="1"/>
</dbReference>
<sequence>MLRASRKTPQQYRWFFRYDLASQILIYAWVNDESTQRAYDSKHDAYAVFRKMLENGNPPDSWGDLWQAASGDDERIQALLDANATR</sequence>
<evidence type="ECO:0000313" key="1">
    <source>
        <dbReference type="EMBL" id="MFC4537330.1"/>
    </source>
</evidence>
<protein>
    <submittedName>
        <fullName evidence="1">Type II toxin-antitoxin system YhaV family toxin</fullName>
    </submittedName>
</protein>
<dbReference type="Proteomes" id="UP001596030">
    <property type="component" value="Unassembled WGS sequence"/>
</dbReference>
<reference evidence="2" key="1">
    <citation type="journal article" date="2019" name="Int. J. Syst. Evol. Microbiol.">
        <title>The Global Catalogue of Microorganisms (GCM) 10K type strain sequencing project: providing services to taxonomists for standard genome sequencing and annotation.</title>
        <authorList>
            <consortium name="The Broad Institute Genomics Platform"/>
            <consortium name="The Broad Institute Genome Sequencing Center for Infectious Disease"/>
            <person name="Wu L."/>
            <person name="Ma J."/>
        </authorList>
    </citation>
    <scope>NUCLEOTIDE SEQUENCE [LARGE SCALE GENOMIC DNA]</scope>
    <source>
        <strain evidence="2">CGMCC 1.12121</strain>
    </source>
</reference>
<name>A0ABV9CXC9_9GAMM</name>